<feature type="compositionally biased region" description="Basic residues" evidence="1">
    <location>
        <begin position="391"/>
        <end position="401"/>
    </location>
</feature>
<feature type="chain" id="PRO_5005292710" evidence="2">
    <location>
        <begin position="27"/>
        <end position="433"/>
    </location>
</feature>
<accession>A0A0J7ZDH9</accession>
<gene>
    <name evidence="4" type="ORF">ACM01_16270</name>
</gene>
<dbReference type="Gene3D" id="3.40.710.10">
    <property type="entry name" value="DD-peptidase/beta-lactamase superfamily"/>
    <property type="match status" value="1"/>
</dbReference>
<sequence length="433" mass="46547">MVSATVVRGTAMAAVLVSLLTVPAHAVPGAGKPGATTVDAEAGVLPAPDITGVWNVLRGARRQGAPGAIARLDDRGAVHWAAVGVADRKSRRAISNADRFRIGSVTKIFSAVVLLQLAHEKKLKLDAPVNRYLPGLLPDDRITVRHVLSHRSGLHDYTNEMFARTVPGFEAVRSKVFTYRQLVNRSLSKPRTTRPGGAYSYSNTNFVVAGMLIEKLTGHSVRTEYQNRIIKPLELGDTFYVHPVKKIPGRHARGYLTPDTAGAALVDATEQTVSWARSAGAVISTTRDLNTFLSALLGGRLTSKAQLAQMQRWVPAGSTQAYGLGLRRRDLSCGISVYGHTGAVQGYYTYAFASKDGKRSLAALANTSNNGTVLNSMLGTLESAFCGKPVKQTKRTKRTQQRRASAPVERHEDIAPGLRVPLGHPIASDADSN</sequence>
<dbReference type="Proteomes" id="UP000037432">
    <property type="component" value="Unassembled WGS sequence"/>
</dbReference>
<dbReference type="SUPFAM" id="SSF56601">
    <property type="entry name" value="beta-lactamase/transpeptidase-like"/>
    <property type="match status" value="1"/>
</dbReference>
<feature type="domain" description="Beta-lactamase-related" evidence="3">
    <location>
        <begin position="62"/>
        <end position="370"/>
    </location>
</feature>
<dbReference type="EMBL" id="LFNT01000016">
    <property type="protein sequence ID" value="KMS73899.1"/>
    <property type="molecule type" value="Genomic_DNA"/>
</dbReference>
<feature type="region of interest" description="Disordered" evidence="1">
    <location>
        <begin position="389"/>
        <end position="433"/>
    </location>
</feature>
<evidence type="ECO:0000313" key="4">
    <source>
        <dbReference type="EMBL" id="KMS73899.1"/>
    </source>
</evidence>
<reference evidence="4 5" key="1">
    <citation type="submission" date="2015-06" db="EMBL/GenBank/DDBJ databases">
        <authorList>
            <person name="Ju K.-S."/>
            <person name="Doroghazi J.R."/>
            <person name="Metcalf W.W."/>
        </authorList>
    </citation>
    <scope>NUCLEOTIDE SEQUENCE [LARGE SCALE GENOMIC DNA]</scope>
    <source>
        <strain evidence="4 5">NRRL 3414</strain>
    </source>
</reference>
<evidence type="ECO:0000313" key="5">
    <source>
        <dbReference type="Proteomes" id="UP000037432"/>
    </source>
</evidence>
<evidence type="ECO:0000259" key="3">
    <source>
        <dbReference type="Pfam" id="PF00144"/>
    </source>
</evidence>
<dbReference type="AlphaFoldDB" id="A0A0J7ZDH9"/>
<dbReference type="PANTHER" id="PTHR46825:SF7">
    <property type="entry name" value="D-ALANYL-D-ALANINE CARBOXYPEPTIDASE"/>
    <property type="match status" value="1"/>
</dbReference>
<dbReference type="PATRIC" id="fig|1938.3.peg.9291"/>
<protein>
    <submittedName>
        <fullName evidence="4">Peptidase M15</fullName>
    </submittedName>
</protein>
<dbReference type="RefSeq" id="WP_048581950.1">
    <property type="nucleotide sequence ID" value="NZ_LFNT01000016.1"/>
</dbReference>
<dbReference type="OrthoDB" id="5177574at2"/>
<evidence type="ECO:0000256" key="2">
    <source>
        <dbReference type="SAM" id="SignalP"/>
    </source>
</evidence>
<comment type="caution">
    <text evidence="4">The sequence shown here is derived from an EMBL/GenBank/DDBJ whole genome shotgun (WGS) entry which is preliminary data.</text>
</comment>
<dbReference type="InterPro" id="IPR012338">
    <property type="entry name" value="Beta-lactam/transpept-like"/>
</dbReference>
<feature type="signal peptide" evidence="2">
    <location>
        <begin position="1"/>
        <end position="26"/>
    </location>
</feature>
<dbReference type="InterPro" id="IPR001466">
    <property type="entry name" value="Beta-lactam-related"/>
</dbReference>
<evidence type="ECO:0000256" key="1">
    <source>
        <dbReference type="SAM" id="MobiDB-lite"/>
    </source>
</evidence>
<organism evidence="4 5">
    <name type="scientific">Streptomyces viridochromogenes</name>
    <dbReference type="NCBI Taxonomy" id="1938"/>
    <lineage>
        <taxon>Bacteria</taxon>
        <taxon>Bacillati</taxon>
        <taxon>Actinomycetota</taxon>
        <taxon>Actinomycetes</taxon>
        <taxon>Kitasatosporales</taxon>
        <taxon>Streptomycetaceae</taxon>
        <taxon>Streptomyces</taxon>
    </lineage>
</organism>
<dbReference type="Pfam" id="PF00144">
    <property type="entry name" value="Beta-lactamase"/>
    <property type="match status" value="1"/>
</dbReference>
<name>A0A0J7ZDH9_STRVR</name>
<keyword evidence="2" id="KW-0732">Signal</keyword>
<proteinExistence type="predicted"/>
<dbReference type="PANTHER" id="PTHR46825">
    <property type="entry name" value="D-ALANYL-D-ALANINE-CARBOXYPEPTIDASE/ENDOPEPTIDASE AMPH"/>
    <property type="match status" value="1"/>
</dbReference>
<dbReference type="InterPro" id="IPR050491">
    <property type="entry name" value="AmpC-like"/>
</dbReference>